<dbReference type="PANTHER" id="PTHR38344:SF1">
    <property type="entry name" value="INORGANIC CARBON TRANSPORTER SUBUNIT DABA-RELATED"/>
    <property type="match status" value="1"/>
</dbReference>
<dbReference type="OrthoDB" id="9805101at2"/>
<evidence type="ECO:0000256" key="4">
    <source>
        <dbReference type="ARBA" id="ARBA00022833"/>
    </source>
</evidence>
<feature type="binding site" evidence="6">
    <location>
        <position position="491"/>
    </location>
    <ligand>
        <name>Zn(2+)</name>
        <dbReference type="ChEBI" id="CHEBI:29105"/>
    </ligand>
</feature>
<name>A0A1B0ZP99_9RHOB</name>
<keyword evidence="1 6" id="KW-0813">Transport</keyword>
<feature type="binding site" evidence="6">
    <location>
        <position position="506"/>
    </location>
    <ligand>
        <name>Zn(2+)</name>
        <dbReference type="ChEBI" id="CHEBI:29105"/>
    </ligand>
</feature>
<keyword evidence="4 6" id="KW-0862">Zinc</keyword>
<sequence>MFAKLETYPAALLELVAEANTTAKAIPPLFPLSANVAVNPFLGQSDEPLAVTAARLARVGGARAIPPRTHWAGKINAGEICDTDLKEALASIQGQFNVPSLQELKASLNDESPAPEALPTVAELAADVSGIDWPGLIDNRIGVWAASHFDQGQALWKQAGSGGPFRAWRDFASRDLTPEIQGLTGFCTFVADTNRSHWRAIGRASERLGVTTAAAPTAFHRWLMTLGGWAQYGRYLLWQAELEGTADSSVTELLAIRMVFDEALFDLYEDQIAARWADVVAAHQSPVTPPRDLVIDAVLQDAAERAEQRVLADRLSCGTARKGEARPDVQAAFCIDVRSEVFRRALEAQDESIETIGFAGFFGLASAHKAAGSDVTEFRGPVLLQPGLNSQAAEPETANLSRRYGARAKRAWGRFKLAAVSSFAFVEASGPLYAGKLVRDALGFGNKTTEDPVPEMDPALNLETRVGMAKSVLTAMSLTDEFAPIVLLVGHGADVTNNPHQSALQCGACGGHAGDVNARLLASLLNDQDVRTGLRDSGINIPSDTAFLPALHHTTTDKVTLFEQDLPPETPIDLTQLKAWLAAAGALTRAERSQRLPRAAGAAHVAQRARDWAETRPEWGLAGCRAFVAAPRHRTDGADLSGQAFLHNYDWRRDDGFGVLELILTAPVVVASWISLQYYGSTVAQGLFGGGNKLLHNVVGGIGVLEGNTGALRPGLPWQSVHDGDGFQHDPLRLSVIVEAPREAMSEILRRHPGVRALFDNGWLHLIAMDDEGKLAWRYCGDLEWSRFKDQSADARAIAAE</sequence>
<accession>A0A1B0ZP99</accession>
<feature type="binding site" evidence="6">
    <location>
        <position position="336"/>
    </location>
    <ligand>
        <name>Zn(2+)</name>
        <dbReference type="ChEBI" id="CHEBI:29105"/>
    </ligand>
</feature>
<protein>
    <recommendedName>
        <fullName evidence="6">Probable inorganic carbon transporter subunit DabA</fullName>
    </recommendedName>
</protein>
<dbReference type="HAMAP" id="MF_01871">
    <property type="entry name" value="DabA"/>
    <property type="match status" value="1"/>
</dbReference>
<evidence type="ECO:0000256" key="6">
    <source>
        <dbReference type="HAMAP-Rule" id="MF_01871"/>
    </source>
</evidence>
<gene>
    <name evidence="6" type="primary">dabA</name>
    <name evidence="7" type="ORF">JL2886_01082</name>
</gene>
<proteinExistence type="inferred from homology"/>
<dbReference type="EMBL" id="CP015124">
    <property type="protein sequence ID" value="ANP36003.1"/>
    <property type="molecule type" value="Genomic_DNA"/>
</dbReference>
<evidence type="ECO:0000256" key="3">
    <source>
        <dbReference type="ARBA" id="ARBA00022723"/>
    </source>
</evidence>
<comment type="similarity">
    <text evidence="6">Belongs to the inorganic carbon transporter (TC 9.A.2) DabA family.</text>
</comment>
<dbReference type="Proteomes" id="UP000092565">
    <property type="component" value="Chromosome"/>
</dbReference>
<evidence type="ECO:0000313" key="7">
    <source>
        <dbReference type="EMBL" id="ANP36003.1"/>
    </source>
</evidence>
<comment type="subcellular location">
    <subcellularLocation>
        <location evidence="6">Cell membrane</location>
        <topology evidence="6">Peripheral membrane protein</topology>
    </subcellularLocation>
</comment>
<organism evidence="7 8">
    <name type="scientific">Phaeobacter gallaeciensis</name>
    <dbReference type="NCBI Taxonomy" id="60890"/>
    <lineage>
        <taxon>Bacteria</taxon>
        <taxon>Pseudomonadati</taxon>
        <taxon>Pseudomonadota</taxon>
        <taxon>Alphaproteobacteria</taxon>
        <taxon>Rhodobacterales</taxon>
        <taxon>Roseobacteraceae</taxon>
        <taxon>Phaeobacter</taxon>
    </lineage>
</organism>
<dbReference type="RefSeq" id="WP_065273542.1">
    <property type="nucleotide sequence ID" value="NZ_CP015124.1"/>
</dbReference>
<reference evidence="7 8" key="1">
    <citation type="submission" date="2016-04" db="EMBL/GenBank/DDBJ databases">
        <authorList>
            <person name="Evans L.H."/>
            <person name="Alamgir A."/>
            <person name="Owens N."/>
            <person name="Weber N.D."/>
            <person name="Virtaneva K."/>
            <person name="Barbian K."/>
            <person name="Babar A."/>
            <person name="Rosenke K."/>
        </authorList>
    </citation>
    <scope>NUCLEOTIDE SEQUENCE [LARGE SCALE GENOMIC DNA]</scope>
    <source>
        <strain evidence="7 8">JL2886</strain>
    </source>
</reference>
<keyword evidence="2 6" id="KW-1003">Cell membrane</keyword>
<keyword evidence="3 6" id="KW-0479">Metal-binding</keyword>
<feature type="binding site" evidence="6">
    <location>
        <position position="334"/>
    </location>
    <ligand>
        <name>Zn(2+)</name>
        <dbReference type="ChEBI" id="CHEBI:29105"/>
    </ligand>
</feature>
<evidence type="ECO:0000256" key="1">
    <source>
        <dbReference type="ARBA" id="ARBA00022448"/>
    </source>
</evidence>
<dbReference type="InterPro" id="IPR018752">
    <property type="entry name" value="DabA"/>
</dbReference>
<evidence type="ECO:0000313" key="8">
    <source>
        <dbReference type="Proteomes" id="UP000092565"/>
    </source>
</evidence>
<keyword evidence="5 6" id="KW-0472">Membrane</keyword>
<keyword evidence="8" id="KW-1185">Reference proteome</keyword>
<dbReference type="GO" id="GO:0005886">
    <property type="term" value="C:plasma membrane"/>
    <property type="evidence" value="ECO:0007669"/>
    <property type="project" value="UniProtKB-SubCell"/>
</dbReference>
<comment type="cofactor">
    <cofactor evidence="6">
        <name>Zn(2+)</name>
        <dbReference type="ChEBI" id="CHEBI:29105"/>
    </cofactor>
</comment>
<dbReference type="PANTHER" id="PTHR38344">
    <property type="entry name" value="UPF0753 PROTEIN AQ_863"/>
    <property type="match status" value="1"/>
</dbReference>
<dbReference type="Pfam" id="PF10070">
    <property type="entry name" value="DabA"/>
    <property type="match status" value="1"/>
</dbReference>
<evidence type="ECO:0000256" key="2">
    <source>
        <dbReference type="ARBA" id="ARBA00022475"/>
    </source>
</evidence>
<dbReference type="PATRIC" id="fig|60890.4.peg.1053"/>
<dbReference type="AlphaFoldDB" id="A0A1B0ZP99"/>
<comment type="subunit">
    <text evidence="6">Forms a complex with DabB.</text>
</comment>
<comment type="function">
    <text evidence="6">Part of an energy-coupled inorganic carbon pump.</text>
</comment>
<dbReference type="GO" id="GO:0008270">
    <property type="term" value="F:zinc ion binding"/>
    <property type="evidence" value="ECO:0007669"/>
    <property type="project" value="UniProtKB-UniRule"/>
</dbReference>
<evidence type="ECO:0000256" key="5">
    <source>
        <dbReference type="ARBA" id="ARBA00023136"/>
    </source>
</evidence>